<dbReference type="EMBL" id="LKAM01000003">
    <property type="protein sequence ID" value="KUM49197.1"/>
    <property type="molecule type" value="Genomic_DNA"/>
</dbReference>
<comment type="caution">
    <text evidence="1">The sequence shown here is derived from an EMBL/GenBank/DDBJ whole genome shotgun (WGS) entry which is preliminary data.</text>
</comment>
<protein>
    <submittedName>
        <fullName evidence="1">Uncharacterized protein</fullName>
    </submittedName>
</protein>
<accession>A0A101M1I5</accession>
<dbReference type="AlphaFoldDB" id="A0A101M1I5"/>
<reference evidence="1" key="1">
    <citation type="journal article" date="2015" name="Genome Biol. Evol.">
        <title>Organellar Genomes of White Spruce (Picea glauca): Assembly and Annotation.</title>
        <authorList>
            <person name="Jackman S.D."/>
            <person name="Warren R.L."/>
            <person name="Gibb E.A."/>
            <person name="Vandervalk B.P."/>
            <person name="Mohamadi H."/>
            <person name="Chu J."/>
            <person name="Raymond A."/>
            <person name="Pleasance S."/>
            <person name="Coope R."/>
            <person name="Wildung M.R."/>
            <person name="Ritland C.E."/>
            <person name="Bousquet J."/>
            <person name="Jones S.J."/>
            <person name="Bohlmann J."/>
            <person name="Birol I."/>
        </authorList>
    </citation>
    <scope>NUCLEOTIDE SEQUENCE [LARGE SCALE GENOMIC DNA]</scope>
    <source>
        <tissue evidence="1">Flushing bud</tissue>
    </source>
</reference>
<evidence type="ECO:0000313" key="1">
    <source>
        <dbReference type="EMBL" id="KUM49197.1"/>
    </source>
</evidence>
<keyword evidence="1" id="KW-0496">Mitochondrion</keyword>
<organism evidence="1">
    <name type="scientific">Picea glauca</name>
    <name type="common">White spruce</name>
    <name type="synonym">Pinus glauca</name>
    <dbReference type="NCBI Taxonomy" id="3330"/>
    <lineage>
        <taxon>Eukaryota</taxon>
        <taxon>Viridiplantae</taxon>
        <taxon>Streptophyta</taxon>
        <taxon>Embryophyta</taxon>
        <taxon>Tracheophyta</taxon>
        <taxon>Spermatophyta</taxon>
        <taxon>Pinopsida</taxon>
        <taxon>Pinidae</taxon>
        <taxon>Conifers I</taxon>
        <taxon>Pinales</taxon>
        <taxon>Pinaceae</taxon>
        <taxon>Picea</taxon>
    </lineage>
</organism>
<geneLocation type="mitochondrion" evidence="1"/>
<sequence>MIGSVIMHHSSDQFFLKQGGMETRYLFIRINPLPVGWGHPALLSIYGLQKQLLILVVSSQLLELMEGGKREPLNTSIFTRNKGRKFVCSNSRKSTEYHSFTERGGCSLTASECLLLLNIEIS</sequence>
<name>A0A101M1I5_PICGL</name>
<proteinExistence type="predicted"/>
<gene>
    <name evidence="1" type="ORF">ABT39_MTgene3746</name>
</gene>